<organism evidence="3 4">
    <name type="scientific">Paraglaciecola arctica BSs20135</name>
    <dbReference type="NCBI Taxonomy" id="493475"/>
    <lineage>
        <taxon>Bacteria</taxon>
        <taxon>Pseudomonadati</taxon>
        <taxon>Pseudomonadota</taxon>
        <taxon>Gammaproteobacteria</taxon>
        <taxon>Alteromonadales</taxon>
        <taxon>Alteromonadaceae</taxon>
        <taxon>Paraglaciecola</taxon>
    </lineage>
</organism>
<sequence>MSIYANNVSASTVEQLEKRVKELEILVQQLLQQRKVEPEVTESNSPSENESTYSTDPLSTQVQNLSLQVEEQQYLIDETSQVLDSSMKLAGYADVEYKGSSEDGVNEEFRMHHLSLFFTRQFDNDLKFFSEIEYEDGPKFSGVNDGSGDMDESSGTIFVEAMNFDWNYNQYINLRVGRFFTPAGIWSEDHYPPFVATQERPMHIRKIFPQLVDGVSGFGSTYLSNDISFDYNMFLGNGESSVSGKNDLNSNKATGFRGNFYFPVLDDLTTGFTIYNDNEDTANGNADKTAIGFHIKARYENVTGQIEYAKADLEFADSASDYEREGFYGQILYDLDQWALGYRYDVYDQTSLDLDKIKRHSLFINYHVNESITLKGEYHINQYDDPLIDDFGFYIFSISTYLGR</sequence>
<evidence type="ECO:0000256" key="2">
    <source>
        <dbReference type="SAM" id="MobiDB-lite"/>
    </source>
</evidence>
<reference evidence="3 4" key="1">
    <citation type="journal article" date="2017" name="Antonie Van Leeuwenhoek">
        <title>Rhizobium rhizosphaerae sp. nov., a novel species isolated from rice rhizosphere.</title>
        <authorList>
            <person name="Zhao J.J."/>
            <person name="Zhang J."/>
            <person name="Zhang R.J."/>
            <person name="Zhang C.W."/>
            <person name="Yin H.Q."/>
            <person name="Zhang X.X."/>
        </authorList>
    </citation>
    <scope>NUCLEOTIDE SEQUENCE [LARGE SCALE GENOMIC DNA]</scope>
    <source>
        <strain evidence="3 4">BSs20135</strain>
    </source>
</reference>
<dbReference type="SUPFAM" id="SSF56935">
    <property type="entry name" value="Porins"/>
    <property type="match status" value="1"/>
</dbReference>
<dbReference type="Proteomes" id="UP000006327">
    <property type="component" value="Unassembled WGS sequence"/>
</dbReference>
<dbReference type="EMBL" id="BAEO01000067">
    <property type="protein sequence ID" value="GAC22021.1"/>
    <property type="molecule type" value="Genomic_DNA"/>
</dbReference>
<gene>
    <name evidence="3" type="ORF">GARC_5086</name>
</gene>
<dbReference type="AlphaFoldDB" id="K6YDI9"/>
<evidence type="ECO:0008006" key="5">
    <source>
        <dbReference type="Google" id="ProtNLM"/>
    </source>
</evidence>
<keyword evidence="1" id="KW-0175">Coiled coil</keyword>
<name>K6YDI9_9ALTE</name>
<evidence type="ECO:0000313" key="3">
    <source>
        <dbReference type="EMBL" id="GAC22021.1"/>
    </source>
</evidence>
<dbReference type="eggNOG" id="COG3203">
    <property type="taxonomic scope" value="Bacteria"/>
</dbReference>
<protein>
    <recommendedName>
        <fullName evidence="5">Porin domain-containing protein</fullName>
    </recommendedName>
</protein>
<evidence type="ECO:0000256" key="1">
    <source>
        <dbReference type="SAM" id="Coils"/>
    </source>
</evidence>
<accession>K6YDI9</accession>
<comment type="caution">
    <text evidence="3">The sequence shown here is derived from an EMBL/GenBank/DDBJ whole genome shotgun (WGS) entry which is preliminary data.</text>
</comment>
<dbReference type="STRING" id="493475.GARC_5086"/>
<keyword evidence="4" id="KW-1185">Reference proteome</keyword>
<feature type="region of interest" description="Disordered" evidence="2">
    <location>
        <begin position="36"/>
        <end position="58"/>
    </location>
</feature>
<dbReference type="Gene3D" id="2.40.160.10">
    <property type="entry name" value="Porin"/>
    <property type="match status" value="1"/>
</dbReference>
<feature type="compositionally biased region" description="Low complexity" evidence="2">
    <location>
        <begin position="41"/>
        <end position="52"/>
    </location>
</feature>
<evidence type="ECO:0000313" key="4">
    <source>
        <dbReference type="Proteomes" id="UP000006327"/>
    </source>
</evidence>
<proteinExistence type="predicted"/>
<dbReference type="InterPro" id="IPR023614">
    <property type="entry name" value="Porin_dom_sf"/>
</dbReference>
<feature type="coiled-coil region" evidence="1">
    <location>
        <begin position="6"/>
        <end position="33"/>
    </location>
</feature>